<evidence type="ECO:0000313" key="3">
    <source>
        <dbReference type="Ensembl" id="ENSSMRP00000008831.1"/>
    </source>
</evidence>
<proteinExistence type="predicted"/>
<dbReference type="AlphaFoldDB" id="A0A8D0BIU4"/>
<dbReference type="Pfam" id="PF02758">
    <property type="entry name" value="PYRIN"/>
    <property type="match status" value="1"/>
</dbReference>
<evidence type="ECO:0000313" key="4">
    <source>
        <dbReference type="Proteomes" id="UP000694421"/>
    </source>
</evidence>
<dbReference type="InterPro" id="IPR004020">
    <property type="entry name" value="DAPIN"/>
</dbReference>
<feature type="domain" description="Pyrin" evidence="2">
    <location>
        <begin position="1"/>
        <end position="93"/>
    </location>
</feature>
<reference evidence="3" key="2">
    <citation type="submission" date="2025-09" db="UniProtKB">
        <authorList>
            <consortium name="Ensembl"/>
        </authorList>
    </citation>
    <scope>IDENTIFICATION</scope>
</reference>
<sequence length="105" mass="12110">MEERHAWKHLVDALSSLGEKNLKRFRCKVLQQSKNKGFLPVPKAWMEGTTLLQFIKVMFSFYGQGAALEMVREALKTMESQSLAERLSLSSRTGKKHLSQERWIA</sequence>
<dbReference type="Ensembl" id="ENSSMRT00000010303.1">
    <property type="protein sequence ID" value="ENSSMRP00000008831.1"/>
    <property type="gene ID" value="ENSSMRG00000007062.1"/>
</dbReference>
<dbReference type="InterPro" id="IPR011029">
    <property type="entry name" value="DEATH-like_dom_sf"/>
</dbReference>
<name>A0A8D0BIU4_SALMN</name>
<protein>
    <recommendedName>
        <fullName evidence="2">Pyrin domain-containing protein</fullName>
    </recommendedName>
</protein>
<accession>A0A8D0BIU4</accession>
<reference evidence="3" key="1">
    <citation type="submission" date="2025-08" db="UniProtKB">
        <authorList>
            <consortium name="Ensembl"/>
        </authorList>
    </citation>
    <scope>IDENTIFICATION</scope>
</reference>
<evidence type="ECO:0000259" key="2">
    <source>
        <dbReference type="PROSITE" id="PS50824"/>
    </source>
</evidence>
<dbReference type="Proteomes" id="UP000694421">
    <property type="component" value="Unplaced"/>
</dbReference>
<organism evidence="3 4">
    <name type="scientific">Salvator merianae</name>
    <name type="common">Argentine black and white tegu</name>
    <name type="synonym">Tupinambis merianae</name>
    <dbReference type="NCBI Taxonomy" id="96440"/>
    <lineage>
        <taxon>Eukaryota</taxon>
        <taxon>Metazoa</taxon>
        <taxon>Chordata</taxon>
        <taxon>Craniata</taxon>
        <taxon>Vertebrata</taxon>
        <taxon>Euteleostomi</taxon>
        <taxon>Lepidosauria</taxon>
        <taxon>Squamata</taxon>
        <taxon>Bifurcata</taxon>
        <taxon>Unidentata</taxon>
        <taxon>Episquamata</taxon>
        <taxon>Laterata</taxon>
        <taxon>Teiioidea</taxon>
        <taxon>Teiidae</taxon>
        <taxon>Salvator</taxon>
    </lineage>
</organism>
<dbReference type="SMART" id="SM01289">
    <property type="entry name" value="PYRIN"/>
    <property type="match status" value="1"/>
</dbReference>
<dbReference type="Gene3D" id="1.10.533.10">
    <property type="entry name" value="Death Domain, Fas"/>
    <property type="match status" value="1"/>
</dbReference>
<evidence type="ECO:0000256" key="1">
    <source>
        <dbReference type="SAM" id="MobiDB-lite"/>
    </source>
</evidence>
<dbReference type="PROSITE" id="PS50824">
    <property type="entry name" value="DAPIN"/>
    <property type="match status" value="1"/>
</dbReference>
<keyword evidence="4" id="KW-1185">Reference proteome</keyword>
<dbReference type="SUPFAM" id="SSF47986">
    <property type="entry name" value="DEATH domain"/>
    <property type="match status" value="1"/>
</dbReference>
<feature type="region of interest" description="Disordered" evidence="1">
    <location>
        <begin position="85"/>
        <end position="105"/>
    </location>
</feature>